<feature type="transmembrane region" description="Helical" evidence="10">
    <location>
        <begin position="773"/>
        <end position="792"/>
    </location>
</feature>
<dbReference type="GO" id="GO:0043682">
    <property type="term" value="F:P-type divalent copper transporter activity"/>
    <property type="evidence" value="ECO:0007669"/>
    <property type="project" value="TreeGrafter"/>
</dbReference>
<dbReference type="InterPro" id="IPR044492">
    <property type="entry name" value="P_typ_ATPase_HD_dom"/>
</dbReference>
<dbReference type="InterPro" id="IPR023298">
    <property type="entry name" value="ATPase_P-typ_TM_dom_sf"/>
</dbReference>
<feature type="domain" description="HMA" evidence="11">
    <location>
        <begin position="4"/>
        <end position="69"/>
    </location>
</feature>
<dbReference type="InterPro" id="IPR017969">
    <property type="entry name" value="Heavy-metal-associated_CS"/>
</dbReference>
<feature type="transmembrane region" description="Helical" evidence="10">
    <location>
        <begin position="219"/>
        <end position="239"/>
    </location>
</feature>
<dbReference type="GO" id="GO:0016020">
    <property type="term" value="C:membrane"/>
    <property type="evidence" value="ECO:0007669"/>
    <property type="project" value="InterPro"/>
</dbReference>
<dbReference type="EMBL" id="DTBZ01000100">
    <property type="protein sequence ID" value="HGQ18401.1"/>
    <property type="molecule type" value="Genomic_DNA"/>
</dbReference>
<dbReference type="InterPro" id="IPR001757">
    <property type="entry name" value="P_typ_ATPase"/>
</dbReference>
<reference evidence="12" key="1">
    <citation type="journal article" date="2020" name="mSystems">
        <title>Genome- and Community-Level Interaction Insights into Carbon Utilization and Element Cycling Functions of Hydrothermarchaeota in Hydrothermal Sediment.</title>
        <authorList>
            <person name="Zhou Z."/>
            <person name="Liu Y."/>
            <person name="Xu W."/>
            <person name="Pan J."/>
            <person name="Luo Z.H."/>
            <person name="Li M."/>
        </authorList>
    </citation>
    <scope>NUCLEOTIDE SEQUENCE [LARGE SCALE GENOMIC DNA]</scope>
    <source>
        <strain evidence="12">SpSt-618</strain>
        <strain evidence="13">SpSt-657</strain>
    </source>
</reference>
<keyword evidence="6" id="KW-0067">ATP-binding</keyword>
<accession>A0A7J3I8N8</accession>
<dbReference type="Pfam" id="PF00702">
    <property type="entry name" value="Hydrolase"/>
    <property type="match status" value="1"/>
</dbReference>
<dbReference type="InterPro" id="IPR023299">
    <property type="entry name" value="ATPase_P-typ_cyto_dom_N"/>
</dbReference>
<dbReference type="SUPFAM" id="SSF56784">
    <property type="entry name" value="HAD-like"/>
    <property type="match status" value="1"/>
</dbReference>
<dbReference type="PROSITE" id="PS01229">
    <property type="entry name" value="COF_2"/>
    <property type="match status" value="1"/>
</dbReference>
<comment type="subcellular location">
    <subcellularLocation>
        <location evidence="1">Endomembrane system</location>
        <topology evidence="1">Multi-pass membrane protein</topology>
    </subcellularLocation>
</comment>
<evidence type="ECO:0000313" key="13">
    <source>
        <dbReference type="EMBL" id="HGQ18401.1"/>
    </source>
</evidence>
<dbReference type="Pfam" id="PF00403">
    <property type="entry name" value="HMA"/>
    <property type="match status" value="1"/>
</dbReference>
<dbReference type="SUPFAM" id="SSF81653">
    <property type="entry name" value="Calcium ATPase, transduction domain A"/>
    <property type="match status" value="1"/>
</dbReference>
<dbReference type="GO" id="GO:0016887">
    <property type="term" value="F:ATP hydrolysis activity"/>
    <property type="evidence" value="ECO:0007669"/>
    <property type="project" value="InterPro"/>
</dbReference>
<evidence type="ECO:0000256" key="6">
    <source>
        <dbReference type="ARBA" id="ARBA00022840"/>
    </source>
</evidence>
<dbReference type="Gene3D" id="3.30.70.100">
    <property type="match status" value="2"/>
</dbReference>
<keyword evidence="5" id="KW-0547">Nucleotide-binding</keyword>
<keyword evidence="9 10" id="KW-0472">Membrane</keyword>
<dbReference type="Gene3D" id="2.70.150.10">
    <property type="entry name" value="Calcium-transporting ATPase, cytoplasmic transduction domain A"/>
    <property type="match status" value="1"/>
</dbReference>
<feature type="transmembrane region" description="Helical" evidence="10">
    <location>
        <begin position="429"/>
        <end position="456"/>
    </location>
</feature>
<feature type="transmembrane region" description="Helical" evidence="10">
    <location>
        <begin position="245"/>
        <end position="262"/>
    </location>
</feature>
<evidence type="ECO:0000256" key="10">
    <source>
        <dbReference type="SAM" id="Phobius"/>
    </source>
</evidence>
<evidence type="ECO:0000256" key="4">
    <source>
        <dbReference type="ARBA" id="ARBA00022723"/>
    </source>
</evidence>
<evidence type="ECO:0000256" key="5">
    <source>
        <dbReference type="ARBA" id="ARBA00022741"/>
    </source>
</evidence>
<dbReference type="GO" id="GO:0055070">
    <property type="term" value="P:copper ion homeostasis"/>
    <property type="evidence" value="ECO:0007669"/>
    <property type="project" value="TreeGrafter"/>
</dbReference>
<dbReference type="PRINTS" id="PR00119">
    <property type="entry name" value="CATATPASE"/>
</dbReference>
<dbReference type="NCBIfam" id="TIGR01511">
    <property type="entry name" value="ATPase-IB1_Cu"/>
    <property type="match status" value="1"/>
</dbReference>
<dbReference type="SUPFAM" id="SSF55008">
    <property type="entry name" value="HMA, heavy metal-associated domain"/>
    <property type="match status" value="2"/>
</dbReference>
<proteinExistence type="inferred from homology"/>
<comment type="similarity">
    <text evidence="2">Belongs to the cation transport ATPase (P-type) (TC 3.A.3) family. Type IB subfamily.</text>
</comment>
<protein>
    <submittedName>
        <fullName evidence="12">Heavy metal translocating P-type ATPase</fullName>
    </submittedName>
</protein>
<dbReference type="InterPro" id="IPR036163">
    <property type="entry name" value="HMA_dom_sf"/>
</dbReference>
<keyword evidence="8 10" id="KW-1133">Transmembrane helix</keyword>
<dbReference type="InterPro" id="IPR006121">
    <property type="entry name" value="HMA_dom"/>
</dbReference>
<dbReference type="PANTHER" id="PTHR43520">
    <property type="entry name" value="ATP7, ISOFORM B"/>
    <property type="match status" value="1"/>
</dbReference>
<evidence type="ECO:0000256" key="2">
    <source>
        <dbReference type="ARBA" id="ARBA00006024"/>
    </source>
</evidence>
<dbReference type="EMBL" id="DTAI01000184">
    <property type="protein sequence ID" value="HGN37130.1"/>
    <property type="molecule type" value="Genomic_DNA"/>
</dbReference>
<dbReference type="SFLD" id="SFLDS00003">
    <property type="entry name" value="Haloacid_Dehalogenase"/>
    <property type="match status" value="1"/>
</dbReference>
<evidence type="ECO:0000256" key="7">
    <source>
        <dbReference type="ARBA" id="ARBA00022967"/>
    </source>
</evidence>
<dbReference type="PROSITE" id="PS01047">
    <property type="entry name" value="HMA_1"/>
    <property type="match status" value="1"/>
</dbReference>
<dbReference type="InterPro" id="IPR023214">
    <property type="entry name" value="HAD_sf"/>
</dbReference>
<dbReference type="Gene3D" id="3.40.50.1000">
    <property type="entry name" value="HAD superfamily/HAD-like"/>
    <property type="match status" value="1"/>
</dbReference>
<keyword evidence="4" id="KW-0479">Metal-binding</keyword>
<dbReference type="SUPFAM" id="SSF81665">
    <property type="entry name" value="Calcium ATPase, transmembrane domain M"/>
    <property type="match status" value="1"/>
</dbReference>
<evidence type="ECO:0000256" key="8">
    <source>
        <dbReference type="ARBA" id="ARBA00022989"/>
    </source>
</evidence>
<feature type="transmembrane region" description="Helical" evidence="10">
    <location>
        <begin position="742"/>
        <end position="761"/>
    </location>
</feature>
<dbReference type="SFLD" id="SFLDG00002">
    <property type="entry name" value="C1.7:_P-type_atpase_like"/>
    <property type="match status" value="1"/>
</dbReference>
<dbReference type="Gene3D" id="3.40.1110.10">
    <property type="entry name" value="Calcium-transporting ATPase, cytoplasmic domain N"/>
    <property type="match status" value="1"/>
</dbReference>
<dbReference type="GO" id="GO:0012505">
    <property type="term" value="C:endomembrane system"/>
    <property type="evidence" value="ECO:0007669"/>
    <property type="project" value="UniProtKB-SubCell"/>
</dbReference>
<dbReference type="InterPro" id="IPR059000">
    <property type="entry name" value="ATPase_P-type_domA"/>
</dbReference>
<dbReference type="InterPro" id="IPR008250">
    <property type="entry name" value="ATPase_P-typ_transduc_dom_A_sf"/>
</dbReference>
<evidence type="ECO:0000256" key="3">
    <source>
        <dbReference type="ARBA" id="ARBA00022692"/>
    </source>
</evidence>
<keyword evidence="7" id="KW-1278">Translocase</keyword>
<dbReference type="AlphaFoldDB" id="A0A7J3I8N8"/>
<dbReference type="PROSITE" id="PS00154">
    <property type="entry name" value="ATPASE_E1_E2"/>
    <property type="match status" value="1"/>
</dbReference>
<organism evidence="12">
    <name type="scientific">Ignisphaera aggregans</name>
    <dbReference type="NCBI Taxonomy" id="334771"/>
    <lineage>
        <taxon>Archaea</taxon>
        <taxon>Thermoproteota</taxon>
        <taxon>Thermoprotei</taxon>
        <taxon>Desulfurococcales</taxon>
        <taxon>Desulfurococcaceae</taxon>
        <taxon>Ignisphaera</taxon>
    </lineage>
</organism>
<feature type="transmembrane region" description="Helical" evidence="10">
    <location>
        <begin position="182"/>
        <end position="198"/>
    </location>
</feature>
<evidence type="ECO:0000259" key="11">
    <source>
        <dbReference type="PROSITE" id="PS50846"/>
    </source>
</evidence>
<gene>
    <name evidence="12" type="ORF">ENT87_06250</name>
    <name evidence="13" type="ORF">ENU30_05455</name>
</gene>
<name>A0A7J3I8N8_9CREN</name>
<dbReference type="SFLD" id="SFLDF00027">
    <property type="entry name" value="p-type_atpase"/>
    <property type="match status" value="1"/>
</dbReference>
<dbReference type="GO" id="GO:0005524">
    <property type="term" value="F:ATP binding"/>
    <property type="evidence" value="ECO:0007669"/>
    <property type="project" value="UniProtKB-KW"/>
</dbReference>
<keyword evidence="3 10" id="KW-0812">Transmembrane</keyword>
<feature type="transmembrane region" description="Helical" evidence="10">
    <location>
        <begin position="151"/>
        <end position="170"/>
    </location>
</feature>
<evidence type="ECO:0000256" key="1">
    <source>
        <dbReference type="ARBA" id="ARBA00004127"/>
    </source>
</evidence>
<dbReference type="NCBIfam" id="TIGR01525">
    <property type="entry name" value="ATPase-IB_hvy"/>
    <property type="match status" value="1"/>
</dbReference>
<sequence length="796" mass="87868">MAKAIERFRIIGIDCPSCIYAIERKIYGLNGVQSFKIDSVSGEAVVEYDESIVTHEIVKAIRDAGYDVEKQQLLLVLDIESEEALSIEERLKQLRGVIDCRVSGITGTARILYNPYTVSVDQIKDFIKNLGIEFRDVVTTREYGMEESRDTVLRMLSFILGLASVVYHSLGVLGLEPPLWSYREYILLVAASAIMLLNKDTILKGFKSLLRFTPTMESLISLSATSTYIFSVAVMSRALGQGETFFEASAGILGFVSFGKYLEARLRERALKSIEGLAESLKCRTKVIRDGRIEEVDVENIFVGDIVEVRAGEMVCIDGVVIDGWGYVDESTFTGESLPRFKSAEKRDSVLAGSKLVSGYMKIRATRVGKETMISSIIETVREAQFTKPRVQIIADRIVGLLTWLIIFLSIATALYWSLNVGDFSRAVAFSASVLAVACPCPLGIAIPMVVAIAAYKATRIGILIRRGDFFERLLMVSAVVVDKTGTLTYGKPRVEEVKVWNSVSEESVMSLVCSAESRSEHPLASAILNYCSEKGYGYRAPESYDHIPGMGIVARVDGVGIIIGSEKLMESMAIELTDSIKSYADWGRGEGYTTVFVAMEGSIAAVILIRDTIREDAEDIIAFLKRKRGTRIIMATGDNITTARAVAKQLNIDEVYAELTPEDKMELIERLQKDGEKVAFIGDGINDAVAISRAFLGVAMGRGTDIAKEAGDIIIVSDNLSIIRKLYSLSEKVKKKAVENLIWAFVYNIMLVPIAMGMLYNSFGVLLRPEYAALAMMLSDISVIINSTTLLKWRE</sequence>
<dbReference type="PROSITE" id="PS50846">
    <property type="entry name" value="HMA_2"/>
    <property type="match status" value="1"/>
</dbReference>
<dbReference type="PANTHER" id="PTHR43520:SF8">
    <property type="entry name" value="P-TYPE CU(+) TRANSPORTER"/>
    <property type="match status" value="1"/>
</dbReference>
<dbReference type="InterPro" id="IPR018303">
    <property type="entry name" value="ATPase_P-typ_P_site"/>
</dbReference>
<evidence type="ECO:0000313" key="12">
    <source>
        <dbReference type="EMBL" id="HGN37130.1"/>
    </source>
</evidence>
<comment type="caution">
    <text evidence="12">The sequence shown here is derived from an EMBL/GenBank/DDBJ whole genome shotgun (WGS) entry which is preliminary data.</text>
</comment>
<dbReference type="InterPro" id="IPR036412">
    <property type="entry name" value="HAD-like_sf"/>
</dbReference>
<dbReference type="InterPro" id="IPR027256">
    <property type="entry name" value="P-typ_ATPase_IB"/>
</dbReference>
<dbReference type="GO" id="GO:0005507">
    <property type="term" value="F:copper ion binding"/>
    <property type="evidence" value="ECO:0007669"/>
    <property type="project" value="TreeGrafter"/>
</dbReference>
<dbReference type="PRINTS" id="PR00120">
    <property type="entry name" value="HATPASE"/>
</dbReference>
<evidence type="ECO:0000256" key="9">
    <source>
        <dbReference type="ARBA" id="ARBA00023136"/>
    </source>
</evidence>
<dbReference type="CDD" id="cd00371">
    <property type="entry name" value="HMA"/>
    <property type="match status" value="1"/>
</dbReference>
<dbReference type="NCBIfam" id="TIGR01494">
    <property type="entry name" value="ATPase_P-type"/>
    <property type="match status" value="1"/>
</dbReference>
<feature type="transmembrane region" description="Helical" evidence="10">
    <location>
        <begin position="398"/>
        <end position="417"/>
    </location>
</feature>
<dbReference type="Pfam" id="PF00122">
    <property type="entry name" value="E1-E2_ATPase"/>
    <property type="match status" value="1"/>
</dbReference>